<accession>A0A3P5Y1H9</accession>
<dbReference type="AlphaFoldDB" id="A0A3P5Y1H9"/>
<proteinExistence type="predicted"/>
<evidence type="ECO:0000313" key="2">
    <source>
        <dbReference type="EMBL" id="VDC61242.1"/>
    </source>
</evidence>
<dbReference type="EMBL" id="LS974625">
    <property type="protein sequence ID" value="CAG7863940.1"/>
    <property type="molecule type" value="Genomic_DNA"/>
</dbReference>
<dbReference type="Gramene" id="A09p44070.2_BraZ1">
    <property type="protein sequence ID" value="A09p44070.2_BraZ1.CDS"/>
    <property type="gene ID" value="A09g44070.2_BraZ1"/>
</dbReference>
<reference evidence="2" key="1">
    <citation type="submission" date="2018-11" db="EMBL/GenBank/DDBJ databases">
        <authorList>
            <consortium name="Genoscope - CEA"/>
            <person name="William W."/>
        </authorList>
    </citation>
    <scope>NUCLEOTIDE SEQUENCE</scope>
</reference>
<organism evidence="2">
    <name type="scientific">Brassica campestris</name>
    <name type="common">Field mustard</name>
    <dbReference type="NCBI Taxonomy" id="3711"/>
    <lineage>
        <taxon>Eukaryota</taxon>
        <taxon>Viridiplantae</taxon>
        <taxon>Streptophyta</taxon>
        <taxon>Embryophyta</taxon>
        <taxon>Tracheophyta</taxon>
        <taxon>Spermatophyta</taxon>
        <taxon>Magnoliopsida</taxon>
        <taxon>eudicotyledons</taxon>
        <taxon>Gunneridae</taxon>
        <taxon>Pentapetalae</taxon>
        <taxon>rosids</taxon>
        <taxon>malvids</taxon>
        <taxon>Brassicales</taxon>
        <taxon>Brassicaceae</taxon>
        <taxon>Brassiceae</taxon>
        <taxon>Brassica</taxon>
    </lineage>
</organism>
<name>A0A3P5Y1H9_BRACM</name>
<gene>
    <name evidence="2" type="ORF">BRAA09T38853Z</name>
    <name evidence="1" type="ORF">BRAPAZ1V2_A09P44070.2</name>
</gene>
<protein>
    <submittedName>
        <fullName evidence="1">Uncharacterized protein</fullName>
    </submittedName>
</protein>
<evidence type="ECO:0000313" key="1">
    <source>
        <dbReference type="EMBL" id="CAG7863940.1"/>
    </source>
</evidence>
<dbReference type="Proteomes" id="UP000694005">
    <property type="component" value="Chromosome A09"/>
</dbReference>
<sequence>MEYSFNGRWFWLAGHILHRINIFSKNMYPLICCFTKSSFFRGLIDVVCFTDSKTLIDILT</sequence>
<dbReference type="EMBL" id="LR031568">
    <property type="protein sequence ID" value="VDC61242.1"/>
    <property type="molecule type" value="Genomic_DNA"/>
</dbReference>